<dbReference type="OrthoDB" id="5402392at2759"/>
<protein>
    <submittedName>
        <fullName evidence="2">Uncharacterized protein</fullName>
    </submittedName>
</protein>
<keyword evidence="3" id="KW-1185">Reference proteome</keyword>
<dbReference type="EMBL" id="MDYL01000012">
    <property type="protein sequence ID" value="OQD74114.1"/>
    <property type="molecule type" value="Genomic_DNA"/>
</dbReference>
<organism evidence="2 3">
    <name type="scientific">Penicillium decumbens</name>
    <dbReference type="NCBI Taxonomy" id="69771"/>
    <lineage>
        <taxon>Eukaryota</taxon>
        <taxon>Fungi</taxon>
        <taxon>Dikarya</taxon>
        <taxon>Ascomycota</taxon>
        <taxon>Pezizomycotina</taxon>
        <taxon>Eurotiomycetes</taxon>
        <taxon>Eurotiomycetidae</taxon>
        <taxon>Eurotiales</taxon>
        <taxon>Aspergillaceae</taxon>
        <taxon>Penicillium</taxon>
    </lineage>
</organism>
<dbReference type="Proteomes" id="UP000191522">
    <property type="component" value="Unassembled WGS sequence"/>
</dbReference>
<evidence type="ECO:0000313" key="2">
    <source>
        <dbReference type="EMBL" id="OQD74114.1"/>
    </source>
</evidence>
<sequence length="542" mass="60507">MARPSDPPIHIPPFLKPLAPYVKHRQEALRIRQVLTSYLRSLIVFDDANLPNPAQSHLALCAPADVVADVRPIPADLTGLRKEYLKALQANIAARKGLRAVSEDVASLRRQRTSATRPVKFADPQEPGTDLRDYLLLLRDRRRHAKLQVFQHYLEELEGKEGVGLEDIGAGDGHSPQLLLSEGFDAEGPGRKDTSTDLEGLVHKLERAVLRARMQLDREKLLFEKTKAQYGSRASVALGEISPAVKAQALQRTRDELVQWVEERLVVEGDPDESLVMELPPEEIEEAQRLLEHQKMQITEQYAAYLQARRALLDAASRACQPVTVTSKPTPRPTYRNETPTEEVQPPNALDVVSYATETLVPLSKSQKALALQKSYLSGLLAKEKSTTLRALHRLNDESHLLPEYPMVARQPRFKHAVAALNSRSPPQSDQDQPDEVLSLAEAWAFASDATGANERDYVQQKVTLGNEVAQDARKTLEDVYGMLNQDLNDVIGEEAEHEAETSDIWTSEGRSTRGIRYLSGTRMEKRPRGPWSGLNGRVGVE</sequence>
<feature type="region of interest" description="Disordered" evidence="1">
    <location>
        <begin position="324"/>
        <end position="344"/>
    </location>
</feature>
<reference evidence="3" key="1">
    <citation type="journal article" date="2017" name="Nat. Microbiol.">
        <title>Global analysis of biosynthetic gene clusters reveals vast potential of secondary metabolite production in Penicillium species.</title>
        <authorList>
            <person name="Nielsen J.C."/>
            <person name="Grijseels S."/>
            <person name="Prigent S."/>
            <person name="Ji B."/>
            <person name="Dainat J."/>
            <person name="Nielsen K.F."/>
            <person name="Frisvad J.C."/>
            <person name="Workman M."/>
            <person name="Nielsen J."/>
        </authorList>
    </citation>
    <scope>NUCLEOTIDE SEQUENCE [LARGE SCALE GENOMIC DNA]</scope>
    <source>
        <strain evidence="3">IBT 11843</strain>
    </source>
</reference>
<proteinExistence type="predicted"/>
<dbReference type="OMA" id="QPRFKHA"/>
<evidence type="ECO:0000256" key="1">
    <source>
        <dbReference type="SAM" id="MobiDB-lite"/>
    </source>
</evidence>
<accession>A0A1V6PAT5</accession>
<name>A0A1V6PAT5_PENDC</name>
<gene>
    <name evidence="2" type="ORF">PENDEC_c012G01912</name>
</gene>
<evidence type="ECO:0000313" key="3">
    <source>
        <dbReference type="Proteomes" id="UP000191522"/>
    </source>
</evidence>
<dbReference type="AlphaFoldDB" id="A0A1V6PAT5"/>
<comment type="caution">
    <text evidence="2">The sequence shown here is derived from an EMBL/GenBank/DDBJ whole genome shotgun (WGS) entry which is preliminary data.</text>
</comment>